<comment type="caution">
    <text evidence="1">The sequence shown here is derived from an EMBL/GenBank/DDBJ whole genome shotgun (WGS) entry which is preliminary data.</text>
</comment>
<gene>
    <name evidence="1" type="ORF">N7530_009019</name>
</gene>
<dbReference type="OrthoDB" id="4340290at2759"/>
<dbReference type="EMBL" id="JAPWDO010000005">
    <property type="protein sequence ID" value="KAJ5471662.1"/>
    <property type="molecule type" value="Genomic_DNA"/>
</dbReference>
<name>A0A9W9WQY9_9EURO</name>
<protein>
    <submittedName>
        <fullName evidence="1">Uncharacterized protein</fullName>
    </submittedName>
</protein>
<evidence type="ECO:0000313" key="2">
    <source>
        <dbReference type="Proteomes" id="UP001147760"/>
    </source>
</evidence>
<sequence>MSVMTKLVSFVSLNHPGVVHEFHGPIPIAACQSKALDLYSHEYWYQVAFTVRNIPPMRSMTWSWAKPPSSLRSRRLRVASFAMNFQKEISGKSEGKKDAEKRDDQCRMHKIHTILI</sequence>
<proteinExistence type="predicted"/>
<dbReference type="AlphaFoldDB" id="A0A9W9WQY9"/>
<evidence type="ECO:0000313" key="1">
    <source>
        <dbReference type="EMBL" id="KAJ5471662.1"/>
    </source>
</evidence>
<organism evidence="1 2">
    <name type="scientific">Penicillium desertorum</name>
    <dbReference type="NCBI Taxonomy" id="1303715"/>
    <lineage>
        <taxon>Eukaryota</taxon>
        <taxon>Fungi</taxon>
        <taxon>Dikarya</taxon>
        <taxon>Ascomycota</taxon>
        <taxon>Pezizomycotina</taxon>
        <taxon>Eurotiomycetes</taxon>
        <taxon>Eurotiomycetidae</taxon>
        <taxon>Eurotiales</taxon>
        <taxon>Aspergillaceae</taxon>
        <taxon>Penicillium</taxon>
    </lineage>
</organism>
<accession>A0A9W9WQY9</accession>
<reference evidence="1" key="1">
    <citation type="submission" date="2022-12" db="EMBL/GenBank/DDBJ databases">
        <authorList>
            <person name="Petersen C."/>
        </authorList>
    </citation>
    <scope>NUCLEOTIDE SEQUENCE</scope>
    <source>
        <strain evidence="1">IBT 17660</strain>
    </source>
</reference>
<dbReference type="Proteomes" id="UP001147760">
    <property type="component" value="Unassembled WGS sequence"/>
</dbReference>
<keyword evidence="2" id="KW-1185">Reference proteome</keyword>
<reference evidence="1" key="2">
    <citation type="journal article" date="2023" name="IMA Fungus">
        <title>Comparative genomic study of the Penicillium genus elucidates a diverse pangenome and 15 lateral gene transfer events.</title>
        <authorList>
            <person name="Petersen C."/>
            <person name="Sorensen T."/>
            <person name="Nielsen M.R."/>
            <person name="Sondergaard T.E."/>
            <person name="Sorensen J.L."/>
            <person name="Fitzpatrick D.A."/>
            <person name="Frisvad J.C."/>
            <person name="Nielsen K.L."/>
        </authorList>
    </citation>
    <scope>NUCLEOTIDE SEQUENCE</scope>
    <source>
        <strain evidence="1">IBT 17660</strain>
    </source>
</reference>